<keyword evidence="1" id="KW-0812">Transmembrane</keyword>
<name>A0A846N197_9PROT</name>
<evidence type="ECO:0000313" key="3">
    <source>
        <dbReference type="Proteomes" id="UP000570514"/>
    </source>
</evidence>
<keyword evidence="1" id="KW-0472">Membrane</keyword>
<evidence type="ECO:0000256" key="1">
    <source>
        <dbReference type="SAM" id="Phobius"/>
    </source>
</evidence>
<reference evidence="2 3" key="1">
    <citation type="submission" date="2020-03" db="EMBL/GenBank/DDBJ databases">
        <title>Genomic Encyclopedia of Type Strains, Phase IV (KMG-IV): sequencing the most valuable type-strain genomes for metagenomic binning, comparative biology and taxonomic classification.</title>
        <authorList>
            <person name="Goeker M."/>
        </authorList>
    </citation>
    <scope>NUCLEOTIDE SEQUENCE [LARGE SCALE GENOMIC DNA]</scope>
    <source>
        <strain evidence="2 3">DSM 19867</strain>
    </source>
</reference>
<feature type="transmembrane region" description="Helical" evidence="1">
    <location>
        <begin position="23"/>
        <end position="44"/>
    </location>
</feature>
<dbReference type="EMBL" id="JAASRM010000001">
    <property type="protein sequence ID" value="NIK89353.1"/>
    <property type="molecule type" value="Genomic_DNA"/>
</dbReference>
<dbReference type="Proteomes" id="UP000570514">
    <property type="component" value="Unassembled WGS sequence"/>
</dbReference>
<gene>
    <name evidence="2" type="ORF">FHS83_002671</name>
</gene>
<sequence length="46" mass="5136">MPGSKKVTPEQASAEREKKRRNLAIAVALGALVLLFYVMTMIRIHP</sequence>
<protein>
    <submittedName>
        <fullName evidence="2">Uncharacterized protein</fullName>
    </submittedName>
</protein>
<keyword evidence="1" id="KW-1133">Transmembrane helix</keyword>
<comment type="caution">
    <text evidence="2">The sequence shown here is derived from an EMBL/GenBank/DDBJ whole genome shotgun (WGS) entry which is preliminary data.</text>
</comment>
<evidence type="ECO:0000313" key="2">
    <source>
        <dbReference type="EMBL" id="NIK89353.1"/>
    </source>
</evidence>
<keyword evidence="3" id="KW-1185">Reference proteome</keyword>
<proteinExistence type="predicted"/>
<organism evidence="2 3">
    <name type="scientific">Rhizomicrobium palustre</name>
    <dbReference type="NCBI Taxonomy" id="189966"/>
    <lineage>
        <taxon>Bacteria</taxon>
        <taxon>Pseudomonadati</taxon>
        <taxon>Pseudomonadota</taxon>
        <taxon>Alphaproteobacteria</taxon>
        <taxon>Micropepsales</taxon>
        <taxon>Micropepsaceae</taxon>
        <taxon>Rhizomicrobium</taxon>
    </lineage>
</organism>
<dbReference type="AlphaFoldDB" id="A0A846N197"/>
<dbReference type="RefSeq" id="WP_167079625.1">
    <property type="nucleotide sequence ID" value="NZ_BAAADC010000001.1"/>
</dbReference>
<accession>A0A846N197</accession>